<name>A0A6I3SK36_HELMO</name>
<feature type="transmembrane region" description="Helical" evidence="8">
    <location>
        <begin position="53"/>
        <end position="71"/>
    </location>
</feature>
<evidence type="ECO:0000256" key="3">
    <source>
        <dbReference type="ARBA" id="ARBA00022519"/>
    </source>
</evidence>
<accession>A0A6I3SK36</accession>
<evidence type="ECO:0000256" key="7">
    <source>
        <dbReference type="ARBA" id="ARBA00034125"/>
    </source>
</evidence>
<comment type="subcellular location">
    <subcellularLocation>
        <location evidence="1">Cell membrane</location>
        <topology evidence="1">Multi-pass membrane protein</topology>
    </subcellularLocation>
</comment>
<keyword evidence="6 8" id="KW-0472">Membrane</keyword>
<organism evidence="10 11">
    <name type="scientific">Heliobacterium mobile</name>
    <name type="common">Heliobacillus mobilis</name>
    <dbReference type="NCBI Taxonomy" id="28064"/>
    <lineage>
        <taxon>Bacteria</taxon>
        <taxon>Bacillati</taxon>
        <taxon>Bacillota</taxon>
        <taxon>Clostridia</taxon>
        <taxon>Eubacteriales</taxon>
        <taxon>Heliobacteriaceae</taxon>
        <taxon>Heliobacterium</taxon>
    </lineage>
</organism>
<dbReference type="PANTHER" id="PTHR34390:SF1">
    <property type="entry name" value="SUCCINATE TRANSPORTER SUBUNIT YJJB-RELATED"/>
    <property type="match status" value="1"/>
</dbReference>
<proteinExistence type="inferred from homology"/>
<keyword evidence="4 8" id="KW-0812">Transmembrane</keyword>
<feature type="domain" description="Threonine/Serine exporter ThrE" evidence="9">
    <location>
        <begin position="7"/>
        <end position="134"/>
    </location>
</feature>
<keyword evidence="2" id="KW-1003">Cell membrane</keyword>
<keyword evidence="3" id="KW-0997">Cell inner membrane</keyword>
<evidence type="ECO:0000313" key="11">
    <source>
        <dbReference type="Proteomes" id="UP000430670"/>
    </source>
</evidence>
<evidence type="ECO:0000256" key="1">
    <source>
        <dbReference type="ARBA" id="ARBA00004651"/>
    </source>
</evidence>
<evidence type="ECO:0000256" key="2">
    <source>
        <dbReference type="ARBA" id="ARBA00022475"/>
    </source>
</evidence>
<dbReference type="InterPro" id="IPR024528">
    <property type="entry name" value="ThrE_2"/>
</dbReference>
<evidence type="ECO:0000256" key="6">
    <source>
        <dbReference type="ARBA" id="ARBA00023136"/>
    </source>
</evidence>
<keyword evidence="5 8" id="KW-1133">Transmembrane helix</keyword>
<dbReference type="AlphaFoldDB" id="A0A6I3SK36"/>
<dbReference type="GO" id="GO:0015744">
    <property type="term" value="P:succinate transport"/>
    <property type="evidence" value="ECO:0007669"/>
    <property type="project" value="TreeGrafter"/>
</dbReference>
<dbReference type="Pfam" id="PF12821">
    <property type="entry name" value="ThrE_2"/>
    <property type="match status" value="1"/>
</dbReference>
<evidence type="ECO:0000256" key="4">
    <source>
        <dbReference type="ARBA" id="ARBA00022692"/>
    </source>
</evidence>
<dbReference type="PANTHER" id="PTHR34390">
    <property type="entry name" value="UPF0442 PROTEIN YJJB-RELATED"/>
    <property type="match status" value="1"/>
</dbReference>
<dbReference type="GO" id="GO:0005886">
    <property type="term" value="C:plasma membrane"/>
    <property type="evidence" value="ECO:0007669"/>
    <property type="project" value="UniProtKB-SubCell"/>
</dbReference>
<sequence length="150" mass="15704">MAITGDLIYSFIVTVAFGLLQQIPPKTLLSAGIIGVAGRAVFLIGSYNGQAPTMASFLGAVVIAVLAEIMARWQKVPVSVYVVSSFIPLVPGLTTYEAMGDFLRGEYTQGIAKSTQAGLIAIAIAAGLAVVSSIARYRKAVATRKINKTP</sequence>
<dbReference type="EMBL" id="WNKU01000010">
    <property type="protein sequence ID" value="MTV49281.1"/>
    <property type="molecule type" value="Genomic_DNA"/>
</dbReference>
<dbReference type="InterPro" id="IPR050539">
    <property type="entry name" value="ThrE_Dicarb/AminoAcid_Exp"/>
</dbReference>
<evidence type="ECO:0000259" key="9">
    <source>
        <dbReference type="Pfam" id="PF12821"/>
    </source>
</evidence>
<evidence type="ECO:0000256" key="8">
    <source>
        <dbReference type="SAM" id="Phobius"/>
    </source>
</evidence>
<feature type="transmembrane region" description="Helical" evidence="8">
    <location>
        <begin position="116"/>
        <end position="135"/>
    </location>
</feature>
<reference evidence="10 11" key="1">
    <citation type="submission" date="2019-11" db="EMBL/GenBank/DDBJ databases">
        <title>Whole-genome sequence of a the green, strictly anaerobic photosynthetic bacterium Heliobacillus mobilis DSM 6151.</title>
        <authorList>
            <person name="Kyndt J.A."/>
            <person name="Meyer T.E."/>
        </authorList>
    </citation>
    <scope>NUCLEOTIDE SEQUENCE [LARGE SCALE GENOMIC DNA]</scope>
    <source>
        <strain evidence="10 11">DSM 6151</strain>
    </source>
</reference>
<dbReference type="RefSeq" id="WP_155476388.1">
    <property type="nucleotide sequence ID" value="NZ_WNKU01000010.1"/>
</dbReference>
<evidence type="ECO:0000256" key="5">
    <source>
        <dbReference type="ARBA" id="ARBA00022989"/>
    </source>
</evidence>
<dbReference type="OrthoDB" id="9810047at2"/>
<comment type="similarity">
    <text evidence="7">Belongs to the ThrE exporter (TC 2.A.79) family.</text>
</comment>
<keyword evidence="11" id="KW-1185">Reference proteome</keyword>
<protein>
    <recommendedName>
        <fullName evidence="9">Threonine/Serine exporter ThrE domain-containing protein</fullName>
    </recommendedName>
</protein>
<dbReference type="Proteomes" id="UP000430670">
    <property type="component" value="Unassembled WGS sequence"/>
</dbReference>
<feature type="transmembrane region" description="Helical" evidence="8">
    <location>
        <begin position="78"/>
        <end position="96"/>
    </location>
</feature>
<gene>
    <name evidence="10" type="ORF">GJ688_09855</name>
</gene>
<comment type="caution">
    <text evidence="10">The sequence shown here is derived from an EMBL/GenBank/DDBJ whole genome shotgun (WGS) entry which is preliminary data.</text>
</comment>
<feature type="transmembrane region" description="Helical" evidence="8">
    <location>
        <begin position="6"/>
        <end position="23"/>
    </location>
</feature>
<evidence type="ECO:0000313" key="10">
    <source>
        <dbReference type="EMBL" id="MTV49281.1"/>
    </source>
</evidence>